<keyword evidence="2" id="KW-0810">Translation regulation</keyword>
<protein>
    <submittedName>
        <fullName evidence="7">Pumilio-family RNA-binding repeatprotein</fullName>
    </submittedName>
    <submittedName>
        <fullName evidence="8">Putative armadillo-like helical protein</fullName>
    </submittedName>
</protein>
<dbReference type="PANTHER" id="PTHR12537">
    <property type="entry name" value="RNA BINDING PROTEIN PUMILIO-RELATED"/>
    <property type="match status" value="1"/>
</dbReference>
<dbReference type="Gene3D" id="1.25.10.10">
    <property type="entry name" value="Leucine-rich Repeat Variant"/>
    <property type="match status" value="1"/>
</dbReference>
<reference evidence="7 10" key="1">
    <citation type="journal article" date="2011" name="Nature">
        <title>The Medicago genome provides insight into the evolution of rhizobial symbioses.</title>
        <authorList>
            <person name="Young N.D."/>
            <person name="Debelle F."/>
            <person name="Oldroyd G.E."/>
            <person name="Geurts R."/>
            <person name="Cannon S.B."/>
            <person name="Udvardi M.K."/>
            <person name="Benedito V.A."/>
            <person name="Mayer K.F."/>
            <person name="Gouzy J."/>
            <person name="Schoof H."/>
            <person name="Van de Peer Y."/>
            <person name="Proost S."/>
            <person name="Cook D.R."/>
            <person name="Meyers B.C."/>
            <person name="Spannagl M."/>
            <person name="Cheung F."/>
            <person name="De Mita S."/>
            <person name="Krishnakumar V."/>
            <person name="Gundlach H."/>
            <person name="Zhou S."/>
            <person name="Mudge J."/>
            <person name="Bharti A.K."/>
            <person name="Murray J.D."/>
            <person name="Naoumkina M.A."/>
            <person name="Rosen B."/>
            <person name="Silverstein K.A."/>
            <person name="Tang H."/>
            <person name="Rombauts S."/>
            <person name="Zhao P.X."/>
            <person name="Zhou P."/>
            <person name="Barbe V."/>
            <person name="Bardou P."/>
            <person name="Bechner M."/>
            <person name="Bellec A."/>
            <person name="Berger A."/>
            <person name="Berges H."/>
            <person name="Bidwell S."/>
            <person name="Bisseling T."/>
            <person name="Choisne N."/>
            <person name="Couloux A."/>
            <person name="Denny R."/>
            <person name="Deshpande S."/>
            <person name="Dai X."/>
            <person name="Doyle J.J."/>
            <person name="Dudez A.M."/>
            <person name="Farmer A.D."/>
            <person name="Fouteau S."/>
            <person name="Franken C."/>
            <person name="Gibelin C."/>
            <person name="Gish J."/>
            <person name="Goldstein S."/>
            <person name="Gonzalez A.J."/>
            <person name="Green P.J."/>
            <person name="Hallab A."/>
            <person name="Hartog M."/>
            <person name="Hua A."/>
            <person name="Humphray S.J."/>
            <person name="Jeong D.H."/>
            <person name="Jing Y."/>
            <person name="Jocker A."/>
            <person name="Kenton S.M."/>
            <person name="Kim D.J."/>
            <person name="Klee K."/>
            <person name="Lai H."/>
            <person name="Lang C."/>
            <person name="Lin S."/>
            <person name="Macmil S.L."/>
            <person name="Magdelenat G."/>
            <person name="Matthews L."/>
            <person name="McCorrison J."/>
            <person name="Monaghan E.L."/>
            <person name="Mun J.H."/>
            <person name="Najar F.Z."/>
            <person name="Nicholson C."/>
            <person name="Noirot C."/>
            <person name="O'Bleness M."/>
            <person name="Paule C.R."/>
            <person name="Poulain J."/>
            <person name="Prion F."/>
            <person name="Qin B."/>
            <person name="Qu C."/>
            <person name="Retzel E.F."/>
            <person name="Riddle C."/>
            <person name="Sallet E."/>
            <person name="Samain S."/>
            <person name="Samson N."/>
            <person name="Sanders I."/>
            <person name="Saurat O."/>
            <person name="Scarpelli C."/>
            <person name="Schiex T."/>
            <person name="Segurens B."/>
            <person name="Severin A.J."/>
            <person name="Sherrier D.J."/>
            <person name="Shi R."/>
            <person name="Sims S."/>
            <person name="Singer S.R."/>
            <person name="Sinharoy S."/>
            <person name="Sterck L."/>
            <person name="Viollet A."/>
            <person name="Wang B.B."/>
            <person name="Wang K."/>
            <person name="Wang M."/>
            <person name="Wang X."/>
            <person name="Warfsmann J."/>
            <person name="Weissenbach J."/>
            <person name="White D.D."/>
            <person name="White J.D."/>
            <person name="Wiley G.B."/>
            <person name="Wincker P."/>
            <person name="Xing Y."/>
            <person name="Yang L."/>
            <person name="Yao Z."/>
            <person name="Ying F."/>
            <person name="Zhai J."/>
            <person name="Zhou L."/>
            <person name="Zuber A."/>
            <person name="Denarie J."/>
            <person name="Dixon R.A."/>
            <person name="May G.D."/>
            <person name="Schwartz D.C."/>
            <person name="Rogers J."/>
            <person name="Quetier F."/>
            <person name="Town C.D."/>
            <person name="Roe B.A."/>
        </authorList>
    </citation>
    <scope>NUCLEOTIDE SEQUENCE [LARGE SCALE GENOMIC DNA]</scope>
    <source>
        <strain evidence="7">A17</strain>
        <strain evidence="9 10">cv. Jemalong A17</strain>
    </source>
</reference>
<accession>A0A072W184</accession>
<dbReference type="GO" id="GO:0005730">
    <property type="term" value="C:nucleolus"/>
    <property type="evidence" value="ECO:0000318"/>
    <property type="project" value="GO_Central"/>
</dbReference>
<dbReference type="SUPFAM" id="SSF48371">
    <property type="entry name" value="ARM repeat"/>
    <property type="match status" value="1"/>
</dbReference>
<feature type="repeat" description="Pumilio" evidence="4">
    <location>
        <begin position="355"/>
        <end position="390"/>
    </location>
</feature>
<evidence type="ECO:0000256" key="5">
    <source>
        <dbReference type="SAM" id="MobiDB-lite"/>
    </source>
</evidence>
<dbReference type="EMBL" id="PSQE01000001">
    <property type="protein sequence ID" value="RHN82224.1"/>
    <property type="molecule type" value="Genomic_DNA"/>
</dbReference>
<proteinExistence type="predicted"/>
<keyword evidence="10" id="KW-1185">Reference proteome</keyword>
<name>A0A072W184_MEDTR</name>
<dbReference type="InterPro" id="IPR011989">
    <property type="entry name" value="ARM-like"/>
</dbReference>
<evidence type="ECO:0000313" key="10">
    <source>
        <dbReference type="Proteomes" id="UP000002051"/>
    </source>
</evidence>
<dbReference type="OrthoDB" id="1403463at2759"/>
<dbReference type="GO" id="GO:0003723">
    <property type="term" value="F:RNA binding"/>
    <property type="evidence" value="ECO:0000318"/>
    <property type="project" value="GO_Central"/>
</dbReference>
<dbReference type="GO" id="GO:0000056">
    <property type="term" value="P:ribosomal small subunit export from nucleus"/>
    <property type="evidence" value="ECO:0000318"/>
    <property type="project" value="GO_Central"/>
</dbReference>
<dbReference type="GO" id="GO:0000472">
    <property type="term" value="P:endonucleolytic cleavage to generate mature 5'-end of SSU-rRNA from (SSU-rRNA, 5.8S rRNA, LSU-rRNA)"/>
    <property type="evidence" value="ECO:0000318"/>
    <property type="project" value="GO_Central"/>
</dbReference>
<dbReference type="Gramene" id="rna6369">
    <property type="protein sequence ID" value="RHN82224.1"/>
    <property type="gene ID" value="gene6369"/>
</dbReference>
<dbReference type="GO" id="GO:0030688">
    <property type="term" value="C:preribosome, small subunit precursor"/>
    <property type="evidence" value="ECO:0000318"/>
    <property type="project" value="GO_Central"/>
</dbReference>
<dbReference type="Pfam" id="PF00806">
    <property type="entry name" value="PUF"/>
    <property type="match status" value="7"/>
</dbReference>
<dbReference type="InterPro" id="IPR033133">
    <property type="entry name" value="PUM-HD"/>
</dbReference>
<reference evidence="8" key="4">
    <citation type="journal article" date="2018" name="Nat. Plants">
        <title>Whole-genome landscape of Medicago truncatula symbiotic genes.</title>
        <authorList>
            <person name="Pecrix Y."/>
            <person name="Gamas P."/>
            <person name="Carrere S."/>
        </authorList>
    </citation>
    <scope>NUCLEOTIDE SEQUENCE</scope>
    <source>
        <tissue evidence="8">Leaves</tissue>
    </source>
</reference>
<evidence type="ECO:0000313" key="7">
    <source>
        <dbReference type="EMBL" id="KEH44045.1"/>
    </source>
</evidence>
<feature type="region of interest" description="Disordered" evidence="5">
    <location>
        <begin position="1"/>
        <end position="21"/>
    </location>
</feature>
<dbReference type="EMBL" id="CM001217">
    <property type="protein sequence ID" value="KEH44045.1"/>
    <property type="molecule type" value="Genomic_DNA"/>
</dbReference>
<dbReference type="GO" id="GO:0000480">
    <property type="term" value="P:endonucleolytic cleavage in 5'-ETS of tricistronic rRNA transcript (SSU-rRNA, 5.8S rRNA, LSU-rRNA)"/>
    <property type="evidence" value="ECO:0000318"/>
    <property type="project" value="GO_Central"/>
</dbReference>
<feature type="repeat" description="Pumilio" evidence="4">
    <location>
        <begin position="319"/>
        <end position="354"/>
    </location>
</feature>
<dbReference type="GO" id="GO:0030686">
    <property type="term" value="C:90S preribosome"/>
    <property type="evidence" value="ECO:0000318"/>
    <property type="project" value="GO_Central"/>
</dbReference>
<evidence type="ECO:0000256" key="1">
    <source>
        <dbReference type="ARBA" id="ARBA00022737"/>
    </source>
</evidence>
<evidence type="ECO:0000259" key="6">
    <source>
        <dbReference type="PROSITE" id="PS50303"/>
    </source>
</evidence>
<dbReference type="EnsemblPlants" id="KEH44045">
    <property type="protein sequence ID" value="KEH44045"/>
    <property type="gene ID" value="MTR_1g106975"/>
</dbReference>
<reference evidence="9" key="3">
    <citation type="submission" date="2015-04" db="UniProtKB">
        <authorList>
            <consortium name="EnsemblPlants"/>
        </authorList>
    </citation>
    <scope>IDENTIFICATION</scope>
    <source>
        <strain evidence="9">cv. Jemalong A17</strain>
    </source>
</reference>
<evidence type="ECO:0000256" key="3">
    <source>
        <dbReference type="ARBA" id="ARBA00022884"/>
    </source>
</evidence>
<dbReference type="AlphaFoldDB" id="A0A072W184"/>
<dbReference type="InterPro" id="IPR016024">
    <property type="entry name" value="ARM-type_fold"/>
</dbReference>
<evidence type="ECO:0000256" key="2">
    <source>
        <dbReference type="ARBA" id="ARBA00022845"/>
    </source>
</evidence>
<feature type="domain" description="PUM-HD" evidence="6">
    <location>
        <begin position="107"/>
        <end position="454"/>
    </location>
</feature>
<dbReference type="InterPro" id="IPR001313">
    <property type="entry name" value="Pumilio_RNA-bd_rpt"/>
</dbReference>
<evidence type="ECO:0000313" key="8">
    <source>
        <dbReference type="EMBL" id="RHN82224.1"/>
    </source>
</evidence>
<feature type="repeat" description="Pumilio" evidence="4">
    <location>
        <begin position="283"/>
        <end position="318"/>
    </location>
</feature>
<keyword evidence="3" id="KW-0694">RNA-binding</keyword>
<sequence length="465" mass="52935">MVVKNTDSSSSSSSAARSEAFRRMEKQFHALQLQPLQDNGVSQQGTFIHQQPYNTQVQDVGTFGSNTVVQQQHPSNYQHGFINNYATNQAMGGLPTGHGHGYGFPGYEDYRIWQGPSIEATAAQRMHCFHTCRGSLVSMAMNRRDCRYIQQKIRMGNPTDVALILYEVKDSLHMLMTHPYGNHLIQKIFEARRGIITRDQKHSLVYLIISNYQKLRNVCMDFHGTRVMQIMLKNIKCLFMQYVVVYTMKHITVALMKNFNGSYVIVECLKLFPPEHQNIILDEVARNCVDISTNKVGTSVIQKCLRKGAITAIAPLVAKIISNAMILAEDQYGNYVLKCVIMMKFASANEQMVKELRGQFVRLSVNKYASNVVENLLTFSKLDDVEVIVEEIISSHDFLNVLQDPFGNYVAQRSLKCTQGHLRRKLSNLIISNHRTLHSHPYGKKVLTMANDIYGKKVHRLCYNC</sequence>
<feature type="compositionally biased region" description="Low complexity" evidence="5">
    <location>
        <begin position="8"/>
        <end position="18"/>
    </location>
</feature>
<dbReference type="GO" id="GO:0006417">
    <property type="term" value="P:regulation of translation"/>
    <property type="evidence" value="ECO:0007669"/>
    <property type="project" value="UniProtKB-KW"/>
</dbReference>
<dbReference type="PROSITE" id="PS50302">
    <property type="entry name" value="PUM"/>
    <property type="match status" value="4"/>
</dbReference>
<dbReference type="Proteomes" id="UP000002051">
    <property type="component" value="Unassembled WGS sequence"/>
</dbReference>
<feature type="repeat" description="Pumilio" evidence="4">
    <location>
        <begin position="391"/>
        <end position="428"/>
    </location>
</feature>
<dbReference type="SMR" id="A0A072W184"/>
<dbReference type="PROSITE" id="PS50303">
    <property type="entry name" value="PUM_HD"/>
    <property type="match status" value="1"/>
</dbReference>
<dbReference type="SMART" id="SM00025">
    <property type="entry name" value="Pumilio"/>
    <property type="match status" value="7"/>
</dbReference>
<organism evidence="7 10">
    <name type="scientific">Medicago truncatula</name>
    <name type="common">Barrel medic</name>
    <name type="synonym">Medicago tribuloides</name>
    <dbReference type="NCBI Taxonomy" id="3880"/>
    <lineage>
        <taxon>Eukaryota</taxon>
        <taxon>Viridiplantae</taxon>
        <taxon>Streptophyta</taxon>
        <taxon>Embryophyta</taxon>
        <taxon>Tracheophyta</taxon>
        <taxon>Spermatophyta</taxon>
        <taxon>Magnoliopsida</taxon>
        <taxon>eudicotyledons</taxon>
        <taxon>Gunneridae</taxon>
        <taxon>Pentapetalae</taxon>
        <taxon>rosids</taxon>
        <taxon>fabids</taxon>
        <taxon>Fabales</taxon>
        <taxon>Fabaceae</taxon>
        <taxon>Papilionoideae</taxon>
        <taxon>50 kb inversion clade</taxon>
        <taxon>NPAAA clade</taxon>
        <taxon>Hologalegina</taxon>
        <taxon>IRL clade</taxon>
        <taxon>Trifolieae</taxon>
        <taxon>Medicago</taxon>
    </lineage>
</organism>
<evidence type="ECO:0000256" key="4">
    <source>
        <dbReference type="PROSITE-ProRule" id="PRU00317"/>
    </source>
</evidence>
<gene>
    <name evidence="9" type="primary">25485367</name>
    <name evidence="7" type="ordered locus">MTR_1g106975</name>
    <name evidence="8" type="ORF">MtrunA17_Chr1g0207641</name>
</gene>
<dbReference type="HOGENOM" id="CLU_004017_5_3_1"/>
<dbReference type="Proteomes" id="UP000265566">
    <property type="component" value="Chromosome 1"/>
</dbReference>
<keyword evidence="1" id="KW-0677">Repeat</keyword>
<reference evidence="7 10" key="2">
    <citation type="journal article" date="2014" name="BMC Genomics">
        <title>An improved genome release (version Mt4.0) for the model legume Medicago truncatula.</title>
        <authorList>
            <person name="Tang H."/>
            <person name="Krishnakumar V."/>
            <person name="Bidwell S."/>
            <person name="Rosen B."/>
            <person name="Chan A."/>
            <person name="Zhou S."/>
            <person name="Gentzbittel L."/>
            <person name="Childs K.L."/>
            <person name="Yandell M."/>
            <person name="Gundlach H."/>
            <person name="Mayer K.F."/>
            <person name="Schwartz D.C."/>
            <person name="Town C.D."/>
        </authorList>
    </citation>
    <scope>GENOME REANNOTATION</scope>
    <source>
        <strain evidence="7">A17</strain>
        <strain evidence="9 10">cv. Jemalong A17</strain>
    </source>
</reference>
<dbReference type="PANTHER" id="PTHR12537:SF129">
    <property type="entry name" value="PUMILIO HOMOLOG 15-LIKE"/>
    <property type="match status" value="1"/>
</dbReference>
<evidence type="ECO:0000313" key="9">
    <source>
        <dbReference type="EnsemblPlants" id="KEH44045"/>
    </source>
</evidence>
<dbReference type="GO" id="GO:0000447">
    <property type="term" value="P:endonucleolytic cleavage in ITS1 to separate SSU-rRNA from 5.8S rRNA and LSU-rRNA from tricistronic rRNA transcript (SSU-rRNA, 5.8S rRNA, LSU-rRNA)"/>
    <property type="evidence" value="ECO:0000318"/>
    <property type="project" value="GO_Central"/>
</dbReference>